<name>A0A0L0CJK6_LUCCU</name>
<evidence type="ECO:0000256" key="1">
    <source>
        <dbReference type="ARBA" id="ARBA00022723"/>
    </source>
</evidence>
<evidence type="ECO:0000259" key="5">
    <source>
        <dbReference type="PROSITE" id="PS00028"/>
    </source>
</evidence>
<keyword evidence="1" id="KW-0479">Metal-binding</keyword>
<keyword evidence="4" id="KW-0862">Zinc</keyword>
<sequence>MATTMSSKEVFMVNCHEIPETICVETRFITQAAVNKPKQCEQLFYITHKNGKLEMTRQEDNLVASNVITTLPKPATALLSIHAKEASTQPTMTGQVVPLKSAFTSESTTSQTQQTFHLNSTNPFVNTLGITNMPLVRPTVNDQIQQTELSTLHTKSVAIQCKLDEEIYNVGDEWPPITDKPLENEEYPEIDVESFLKFVKDNSAQQNNFKECLICGEVCKSKKYFYGHMAIHQGPRVLCSKCGKYLDNEKLLFKHNCHKEKLLEKAFLQCPHHSCRVAAISHLELYDHINEHDNNRMYKCSACSRGFCTGQEFLRHILIRAKCYTSAKRKRFYVYGLESHKERLCRVRVFTLHTFKKRTILVKTFLSQRVAKQGTCKICLKPFTNRSVFNRHRIKCLNKFRKRLLRHSVGNC</sequence>
<dbReference type="AlphaFoldDB" id="A0A0L0CJK6"/>
<evidence type="ECO:0000256" key="3">
    <source>
        <dbReference type="ARBA" id="ARBA00022771"/>
    </source>
</evidence>
<comment type="caution">
    <text evidence="6">The sequence shown here is derived from an EMBL/GenBank/DDBJ whole genome shotgun (WGS) entry which is preliminary data.</text>
</comment>
<dbReference type="GO" id="GO:0008270">
    <property type="term" value="F:zinc ion binding"/>
    <property type="evidence" value="ECO:0007669"/>
    <property type="project" value="UniProtKB-KW"/>
</dbReference>
<dbReference type="Proteomes" id="UP000037069">
    <property type="component" value="Unassembled WGS sequence"/>
</dbReference>
<dbReference type="GO" id="GO:0000977">
    <property type="term" value="F:RNA polymerase II transcription regulatory region sequence-specific DNA binding"/>
    <property type="evidence" value="ECO:0007669"/>
    <property type="project" value="TreeGrafter"/>
</dbReference>
<organism evidence="6 7">
    <name type="scientific">Lucilia cuprina</name>
    <name type="common">Green bottle fly</name>
    <name type="synonym">Australian sheep blowfly</name>
    <dbReference type="NCBI Taxonomy" id="7375"/>
    <lineage>
        <taxon>Eukaryota</taxon>
        <taxon>Metazoa</taxon>
        <taxon>Ecdysozoa</taxon>
        <taxon>Arthropoda</taxon>
        <taxon>Hexapoda</taxon>
        <taxon>Insecta</taxon>
        <taxon>Pterygota</taxon>
        <taxon>Neoptera</taxon>
        <taxon>Endopterygota</taxon>
        <taxon>Diptera</taxon>
        <taxon>Brachycera</taxon>
        <taxon>Muscomorpha</taxon>
        <taxon>Oestroidea</taxon>
        <taxon>Calliphoridae</taxon>
        <taxon>Luciliinae</taxon>
        <taxon>Lucilia</taxon>
    </lineage>
</organism>
<keyword evidence="7" id="KW-1185">Reference proteome</keyword>
<reference evidence="6 7" key="1">
    <citation type="journal article" date="2015" name="Nat. Commun.">
        <title>Lucilia cuprina genome unlocks parasitic fly biology to underpin future interventions.</title>
        <authorList>
            <person name="Anstead C.A."/>
            <person name="Korhonen P.K."/>
            <person name="Young N.D."/>
            <person name="Hall R.S."/>
            <person name="Jex A.R."/>
            <person name="Murali S.C."/>
            <person name="Hughes D.S."/>
            <person name="Lee S.F."/>
            <person name="Perry T."/>
            <person name="Stroehlein A.J."/>
            <person name="Ansell B.R."/>
            <person name="Breugelmans B."/>
            <person name="Hofmann A."/>
            <person name="Qu J."/>
            <person name="Dugan S."/>
            <person name="Lee S.L."/>
            <person name="Chao H."/>
            <person name="Dinh H."/>
            <person name="Han Y."/>
            <person name="Doddapaneni H.V."/>
            <person name="Worley K.C."/>
            <person name="Muzny D.M."/>
            <person name="Ioannidis P."/>
            <person name="Waterhouse R.M."/>
            <person name="Zdobnov E.M."/>
            <person name="James P.J."/>
            <person name="Bagnall N.H."/>
            <person name="Kotze A.C."/>
            <person name="Gibbs R.A."/>
            <person name="Richards S."/>
            <person name="Batterham P."/>
            <person name="Gasser R.B."/>
        </authorList>
    </citation>
    <scope>NUCLEOTIDE SEQUENCE [LARGE SCALE GENOMIC DNA]</scope>
    <source>
        <strain evidence="6 7">LS</strain>
        <tissue evidence="6">Full body</tissue>
    </source>
</reference>
<accession>A0A0L0CJK6</accession>
<dbReference type="InterPro" id="IPR036236">
    <property type="entry name" value="Znf_C2H2_sf"/>
</dbReference>
<dbReference type="SUPFAM" id="SSF57667">
    <property type="entry name" value="beta-beta-alpha zinc fingers"/>
    <property type="match status" value="1"/>
</dbReference>
<gene>
    <name evidence="6" type="ORF">FF38_04984</name>
</gene>
<protein>
    <recommendedName>
        <fullName evidence="5">C2H2-type domain-containing protein</fullName>
    </recommendedName>
</protein>
<evidence type="ECO:0000256" key="4">
    <source>
        <dbReference type="ARBA" id="ARBA00022833"/>
    </source>
</evidence>
<evidence type="ECO:0000256" key="2">
    <source>
        <dbReference type="ARBA" id="ARBA00022737"/>
    </source>
</evidence>
<feature type="domain" description="C2H2-type" evidence="5">
    <location>
        <begin position="212"/>
        <end position="232"/>
    </location>
</feature>
<dbReference type="EMBL" id="JRES01000310">
    <property type="protein sequence ID" value="KNC32430.1"/>
    <property type="molecule type" value="Genomic_DNA"/>
</dbReference>
<dbReference type="GO" id="GO:0000981">
    <property type="term" value="F:DNA-binding transcription factor activity, RNA polymerase II-specific"/>
    <property type="evidence" value="ECO:0007669"/>
    <property type="project" value="TreeGrafter"/>
</dbReference>
<dbReference type="SMART" id="SM00355">
    <property type="entry name" value="ZnF_C2H2"/>
    <property type="match status" value="5"/>
</dbReference>
<keyword evidence="3" id="KW-0863">Zinc-finger</keyword>
<evidence type="ECO:0000313" key="7">
    <source>
        <dbReference type="Proteomes" id="UP000037069"/>
    </source>
</evidence>
<dbReference type="GO" id="GO:0005634">
    <property type="term" value="C:nucleus"/>
    <property type="evidence" value="ECO:0007669"/>
    <property type="project" value="TreeGrafter"/>
</dbReference>
<proteinExistence type="predicted"/>
<dbReference type="PANTHER" id="PTHR24379">
    <property type="entry name" value="KRAB AND ZINC FINGER DOMAIN-CONTAINING"/>
    <property type="match status" value="1"/>
</dbReference>
<evidence type="ECO:0000313" key="6">
    <source>
        <dbReference type="EMBL" id="KNC32430.1"/>
    </source>
</evidence>
<keyword evidence="2" id="KW-0677">Repeat</keyword>
<dbReference type="OrthoDB" id="4748970at2759"/>
<dbReference type="InterPro" id="IPR013087">
    <property type="entry name" value="Znf_C2H2_type"/>
</dbReference>
<dbReference type="PANTHER" id="PTHR24379:SF127">
    <property type="entry name" value="BLOODY FINGERS-RELATED"/>
    <property type="match status" value="1"/>
</dbReference>
<dbReference type="PROSITE" id="PS00028">
    <property type="entry name" value="ZINC_FINGER_C2H2_1"/>
    <property type="match status" value="1"/>
</dbReference>